<protein>
    <submittedName>
        <fullName evidence="1">Transcriptional regulator with XRE-family HTH domain</fullName>
    </submittedName>
</protein>
<name>A0ABS4ISM5_9BACL</name>
<dbReference type="Proteomes" id="UP001519287">
    <property type="component" value="Unassembled WGS sequence"/>
</dbReference>
<sequence length="329" mass="37624">MKHLGYTMGISLLIIALLSGCGNKEQDLTVKQPVDAGSGTHSVQPVPTANKPEEVLKLFELRVAQAKEARVVIAFMDEHIKKVDSQTADKMFLVLEQFYEQHLPALNANFATMLAQPETAENMRELGYPVDFNNIKNDDSLKQWLTNQVTGKLVLDDKEGDLFWRVNYEALQIYGASLSDDLNEYLKIRAEESKKNFYRDGSLKISRDELAERIMLTEQYITKYPEGKRKTEIKALYKQYLVPYIQEYTYEAVDENTMKLLPEVKQSYESLIKQHPDSQTAQIVKAYLDLINQNQDVIYSQGTDSIFGEPKANIANFWTELNGKVNALF</sequence>
<dbReference type="RefSeq" id="WP_209970776.1">
    <property type="nucleotide sequence ID" value="NZ_JAGGLB010000003.1"/>
</dbReference>
<dbReference type="EMBL" id="JAGGLB010000003">
    <property type="protein sequence ID" value="MBP1990016.1"/>
    <property type="molecule type" value="Genomic_DNA"/>
</dbReference>
<accession>A0ABS4ISM5</accession>
<proteinExistence type="predicted"/>
<evidence type="ECO:0000313" key="2">
    <source>
        <dbReference type="Proteomes" id="UP001519287"/>
    </source>
</evidence>
<evidence type="ECO:0000313" key="1">
    <source>
        <dbReference type="EMBL" id="MBP1990016.1"/>
    </source>
</evidence>
<keyword evidence="2" id="KW-1185">Reference proteome</keyword>
<comment type="caution">
    <text evidence="1">The sequence shown here is derived from an EMBL/GenBank/DDBJ whole genome shotgun (WGS) entry which is preliminary data.</text>
</comment>
<gene>
    <name evidence="1" type="ORF">J2Z66_001614</name>
</gene>
<reference evidence="1 2" key="1">
    <citation type="submission" date="2021-03" db="EMBL/GenBank/DDBJ databases">
        <title>Genomic Encyclopedia of Type Strains, Phase IV (KMG-IV): sequencing the most valuable type-strain genomes for metagenomic binning, comparative biology and taxonomic classification.</title>
        <authorList>
            <person name="Goeker M."/>
        </authorList>
    </citation>
    <scope>NUCLEOTIDE SEQUENCE [LARGE SCALE GENOMIC DNA]</scope>
    <source>
        <strain evidence="1 2">DSM 26048</strain>
    </source>
</reference>
<organism evidence="1 2">
    <name type="scientific">Paenibacillus eucommiae</name>
    <dbReference type="NCBI Taxonomy" id="1355755"/>
    <lineage>
        <taxon>Bacteria</taxon>
        <taxon>Bacillati</taxon>
        <taxon>Bacillota</taxon>
        <taxon>Bacilli</taxon>
        <taxon>Bacillales</taxon>
        <taxon>Paenibacillaceae</taxon>
        <taxon>Paenibacillus</taxon>
    </lineage>
</organism>
<dbReference type="PROSITE" id="PS51257">
    <property type="entry name" value="PROKAR_LIPOPROTEIN"/>
    <property type="match status" value="1"/>
</dbReference>